<dbReference type="InterPro" id="IPR045881">
    <property type="entry name" value="MNM1-like"/>
</dbReference>
<dbReference type="GO" id="GO:0003677">
    <property type="term" value="F:DNA binding"/>
    <property type="evidence" value="ECO:0007669"/>
    <property type="project" value="UniProtKB-KW"/>
</dbReference>
<organism evidence="2 3">
    <name type="scientific">Heracleum sosnowskyi</name>
    <dbReference type="NCBI Taxonomy" id="360622"/>
    <lineage>
        <taxon>Eukaryota</taxon>
        <taxon>Viridiplantae</taxon>
        <taxon>Streptophyta</taxon>
        <taxon>Embryophyta</taxon>
        <taxon>Tracheophyta</taxon>
        <taxon>Spermatophyta</taxon>
        <taxon>Magnoliopsida</taxon>
        <taxon>eudicotyledons</taxon>
        <taxon>Gunneridae</taxon>
        <taxon>Pentapetalae</taxon>
        <taxon>asterids</taxon>
        <taxon>campanulids</taxon>
        <taxon>Apiales</taxon>
        <taxon>Apiaceae</taxon>
        <taxon>Apioideae</taxon>
        <taxon>apioid superclade</taxon>
        <taxon>Tordylieae</taxon>
        <taxon>Tordyliinae</taxon>
        <taxon>Heracleum</taxon>
    </lineage>
</organism>
<dbReference type="Proteomes" id="UP001237642">
    <property type="component" value="Unassembled WGS sequence"/>
</dbReference>
<gene>
    <name evidence="2" type="ORF">POM88_045270</name>
</gene>
<accession>A0AAD8M4S9</accession>
<dbReference type="PANTHER" id="PTHR34682:SF1">
    <property type="entry name" value="PROTEIN METABOLIC NETWORK MODULATOR 1"/>
    <property type="match status" value="1"/>
</dbReference>
<feature type="region of interest" description="Disordered" evidence="1">
    <location>
        <begin position="219"/>
        <end position="267"/>
    </location>
</feature>
<name>A0AAD8M4S9_9APIA</name>
<dbReference type="AlphaFoldDB" id="A0AAD8M4S9"/>
<keyword evidence="2" id="KW-0238">DNA-binding</keyword>
<reference evidence="2" key="1">
    <citation type="submission" date="2023-02" db="EMBL/GenBank/DDBJ databases">
        <title>Genome of toxic invasive species Heracleum sosnowskyi carries increased number of genes despite the absence of recent whole-genome duplications.</title>
        <authorList>
            <person name="Schelkunov M."/>
            <person name="Shtratnikova V."/>
            <person name="Makarenko M."/>
            <person name="Klepikova A."/>
            <person name="Omelchenko D."/>
            <person name="Novikova G."/>
            <person name="Obukhova E."/>
            <person name="Bogdanov V."/>
            <person name="Penin A."/>
            <person name="Logacheva M."/>
        </authorList>
    </citation>
    <scope>NUCLEOTIDE SEQUENCE</scope>
    <source>
        <strain evidence="2">Hsosn_3</strain>
        <tissue evidence="2">Leaf</tissue>
    </source>
</reference>
<evidence type="ECO:0000313" key="3">
    <source>
        <dbReference type="Proteomes" id="UP001237642"/>
    </source>
</evidence>
<feature type="compositionally biased region" description="Basic and acidic residues" evidence="1">
    <location>
        <begin position="378"/>
        <end position="388"/>
    </location>
</feature>
<feature type="compositionally biased region" description="Polar residues" evidence="1">
    <location>
        <begin position="219"/>
        <end position="237"/>
    </location>
</feature>
<feature type="region of interest" description="Disordered" evidence="1">
    <location>
        <begin position="369"/>
        <end position="395"/>
    </location>
</feature>
<proteinExistence type="predicted"/>
<dbReference type="EMBL" id="JAUIZM010000010">
    <property type="protein sequence ID" value="KAK1360796.1"/>
    <property type="molecule type" value="Genomic_DNA"/>
</dbReference>
<dbReference type="PANTHER" id="PTHR34682">
    <property type="entry name" value="AT HOOK MOTIF-CONTAINING PROTEIN"/>
    <property type="match status" value="1"/>
</dbReference>
<feature type="compositionally biased region" description="Polar residues" evidence="1">
    <location>
        <begin position="1"/>
        <end position="12"/>
    </location>
</feature>
<evidence type="ECO:0000313" key="2">
    <source>
        <dbReference type="EMBL" id="KAK1360796.1"/>
    </source>
</evidence>
<protein>
    <submittedName>
        <fullName evidence="2">AT hook, DNA-binding motif-containing protein</fullName>
    </submittedName>
</protein>
<evidence type="ECO:0000256" key="1">
    <source>
        <dbReference type="SAM" id="MobiDB-lite"/>
    </source>
</evidence>
<keyword evidence="3" id="KW-1185">Reference proteome</keyword>
<feature type="region of interest" description="Disordered" evidence="1">
    <location>
        <begin position="1"/>
        <end position="28"/>
    </location>
</feature>
<sequence>MSEAIQGNNSYASAGLPIKRKRGRPRKDKSLYRVASVRPRTHENVHRVENAIVSPGASVFKGDHVNQVEDTSSGLVGQAVSGVVESVFDAGYLLAVKIGNSNITLRGVVFKPGQYAPITSANDVAPRVQAIKRNEILLPTQNQNIVRHVDNLGNGSLPHPLPNNSVSTNDRYTSSVAAPSVPPVQAGGTVVPVLENVATVQDAQIAALKGKYVQTITPPSTYDPNKSALDSSQSHTLSYVIPGDENNKDGPFDNSSLELQQGKEGKSMNSLNMPLPAEAEFQGGLQSSKAQDFCSVPEQETSDMNEPLFVEPLRTVHTTYHNQSPFIPNLVGHNGIGRMTELLQAVQENLKDNSRHPEHLPAFSNAEYDEQKIPGTGQHDEEVVESGKHFQAPSV</sequence>
<reference evidence="2" key="2">
    <citation type="submission" date="2023-05" db="EMBL/GenBank/DDBJ databases">
        <authorList>
            <person name="Schelkunov M.I."/>
        </authorList>
    </citation>
    <scope>NUCLEOTIDE SEQUENCE</scope>
    <source>
        <strain evidence="2">Hsosn_3</strain>
        <tissue evidence="2">Leaf</tissue>
    </source>
</reference>
<comment type="caution">
    <text evidence="2">The sequence shown here is derived from an EMBL/GenBank/DDBJ whole genome shotgun (WGS) entry which is preliminary data.</text>
</comment>
<feature type="compositionally biased region" description="Basic residues" evidence="1">
    <location>
        <begin position="18"/>
        <end position="27"/>
    </location>
</feature>